<protein>
    <recommendedName>
        <fullName evidence="3">Sulfurtransferase</fullName>
    </recommendedName>
</protein>
<dbReference type="Proteomes" id="UP001235064">
    <property type="component" value="Unassembled WGS sequence"/>
</dbReference>
<evidence type="ECO:0000313" key="6">
    <source>
        <dbReference type="Proteomes" id="UP001235064"/>
    </source>
</evidence>
<keyword evidence="3 5" id="KW-0808">Transferase</keyword>
<name>A0ABT7MZ75_9MICO</name>
<dbReference type="InterPro" id="IPR001763">
    <property type="entry name" value="Rhodanese-like_dom"/>
</dbReference>
<dbReference type="PROSITE" id="PS50206">
    <property type="entry name" value="RHODANESE_3"/>
    <property type="match status" value="2"/>
</dbReference>
<keyword evidence="1" id="KW-0677">Repeat</keyword>
<dbReference type="PROSITE" id="PS00683">
    <property type="entry name" value="RHODANESE_2"/>
    <property type="match status" value="1"/>
</dbReference>
<dbReference type="CDD" id="cd01449">
    <property type="entry name" value="TST_Repeat_2"/>
    <property type="match status" value="1"/>
</dbReference>
<dbReference type="InterPro" id="IPR036873">
    <property type="entry name" value="Rhodanese-like_dom_sf"/>
</dbReference>
<sequence>MTVDLDTSSAKFAEYAHPDRLVTAEWLEARLGEPGLVVVESDEDVLLYETGHIPGAVKVDWHTELNDPVIRDYVDGAGFAELLSRKGISRDDTVVIYGDKNNWWAAYALWVFSLFGHEDVRLLDGGRDGWISSGRAITTEPTVRDRTDYPIVERDDSVLRAYREDVLAHFGSPLIDVRSPEEYTGERTSAPAYPEEGALRGGHIPTARSIPWGRAVAEDGTFKTREELDAIYRGEAELKDGDPVIAYCRIGERSSHTWFVLQHLLGFADVRNYDGSWTEWGSAVRVPIATGAEPGEVPAR</sequence>
<evidence type="ECO:0000256" key="1">
    <source>
        <dbReference type="ARBA" id="ARBA00022737"/>
    </source>
</evidence>
<feature type="domain" description="Rhodanese" evidence="4">
    <location>
        <begin position="174"/>
        <end position="289"/>
    </location>
</feature>
<evidence type="ECO:0000313" key="5">
    <source>
        <dbReference type="EMBL" id="MDL9979725.1"/>
    </source>
</evidence>
<dbReference type="SUPFAM" id="SSF52821">
    <property type="entry name" value="Rhodanese/Cell cycle control phosphatase"/>
    <property type="match status" value="2"/>
</dbReference>
<comment type="catalytic activity">
    <reaction evidence="2">
        <text>thiosulfate + hydrogen cyanide = thiocyanate + sulfite + 2 H(+)</text>
        <dbReference type="Rhea" id="RHEA:16881"/>
        <dbReference type="ChEBI" id="CHEBI:15378"/>
        <dbReference type="ChEBI" id="CHEBI:17359"/>
        <dbReference type="ChEBI" id="CHEBI:18022"/>
        <dbReference type="ChEBI" id="CHEBI:18407"/>
        <dbReference type="ChEBI" id="CHEBI:33542"/>
        <dbReference type="EC" id="2.8.1.1"/>
    </reaction>
</comment>
<evidence type="ECO:0000259" key="4">
    <source>
        <dbReference type="PROSITE" id="PS50206"/>
    </source>
</evidence>
<dbReference type="PANTHER" id="PTHR43855">
    <property type="entry name" value="THIOSULFATE SULFURTRANSFERASE"/>
    <property type="match status" value="1"/>
</dbReference>
<dbReference type="SMART" id="SM00450">
    <property type="entry name" value="RHOD"/>
    <property type="match status" value="2"/>
</dbReference>
<feature type="domain" description="Rhodanese" evidence="4">
    <location>
        <begin position="32"/>
        <end position="139"/>
    </location>
</feature>
<dbReference type="PANTHER" id="PTHR43855:SF1">
    <property type="entry name" value="THIOSULFATE SULFURTRANSFERASE"/>
    <property type="match status" value="1"/>
</dbReference>
<evidence type="ECO:0000256" key="2">
    <source>
        <dbReference type="ARBA" id="ARBA00047549"/>
    </source>
</evidence>
<dbReference type="InterPro" id="IPR001307">
    <property type="entry name" value="Thiosulphate_STrfase_CS"/>
</dbReference>
<gene>
    <name evidence="5" type="ORF">QSV35_10310</name>
</gene>
<dbReference type="GO" id="GO:0016740">
    <property type="term" value="F:transferase activity"/>
    <property type="evidence" value="ECO:0007669"/>
    <property type="project" value="UniProtKB-KW"/>
</dbReference>
<evidence type="ECO:0000256" key="3">
    <source>
        <dbReference type="RuleBase" id="RU000507"/>
    </source>
</evidence>
<dbReference type="CDD" id="cd01448">
    <property type="entry name" value="TST_Repeat_1"/>
    <property type="match status" value="1"/>
</dbReference>
<organism evidence="5 6">
    <name type="scientific">Microbacterium candidum</name>
    <dbReference type="NCBI Taxonomy" id="3041922"/>
    <lineage>
        <taxon>Bacteria</taxon>
        <taxon>Bacillati</taxon>
        <taxon>Actinomycetota</taxon>
        <taxon>Actinomycetes</taxon>
        <taxon>Micrococcales</taxon>
        <taxon>Microbacteriaceae</taxon>
        <taxon>Microbacterium</taxon>
    </lineage>
</organism>
<proteinExistence type="predicted"/>
<dbReference type="RefSeq" id="WP_286288660.1">
    <property type="nucleotide sequence ID" value="NZ_JASXSZ010000003.1"/>
</dbReference>
<dbReference type="InterPro" id="IPR051126">
    <property type="entry name" value="Thiosulfate_sulfurtransferase"/>
</dbReference>
<accession>A0ABT7MZ75</accession>
<dbReference type="Pfam" id="PF00581">
    <property type="entry name" value="Rhodanese"/>
    <property type="match status" value="2"/>
</dbReference>
<keyword evidence="6" id="KW-1185">Reference proteome</keyword>
<comment type="caution">
    <text evidence="5">The sequence shown here is derived from an EMBL/GenBank/DDBJ whole genome shotgun (WGS) entry which is preliminary data.</text>
</comment>
<dbReference type="Gene3D" id="3.40.250.10">
    <property type="entry name" value="Rhodanese-like domain"/>
    <property type="match status" value="2"/>
</dbReference>
<dbReference type="PROSITE" id="PS00380">
    <property type="entry name" value="RHODANESE_1"/>
    <property type="match status" value="1"/>
</dbReference>
<reference evidence="5 6" key="1">
    <citation type="submission" date="2023-06" db="EMBL/GenBank/DDBJ databases">
        <title>Microbacterium sp. nov., isolated from a waste landfill.</title>
        <authorList>
            <person name="Wen W."/>
        </authorList>
    </citation>
    <scope>NUCLEOTIDE SEQUENCE [LARGE SCALE GENOMIC DNA]</scope>
    <source>
        <strain evidence="5 6">ASV49</strain>
    </source>
</reference>
<dbReference type="EMBL" id="JASXSZ010000003">
    <property type="protein sequence ID" value="MDL9979725.1"/>
    <property type="molecule type" value="Genomic_DNA"/>
</dbReference>